<accession>A0AAW7IFL8</accession>
<proteinExistence type="predicted"/>
<evidence type="ECO:0000313" key="1">
    <source>
        <dbReference type="EMBL" id="MDM5452274.1"/>
    </source>
</evidence>
<evidence type="ECO:0008006" key="3">
    <source>
        <dbReference type="Google" id="ProtNLM"/>
    </source>
</evidence>
<dbReference type="RefSeq" id="WP_289319802.1">
    <property type="nucleotide sequence ID" value="NZ_JAUCEY010000008.1"/>
</dbReference>
<gene>
    <name evidence="1" type="ORF">QUF89_08760</name>
</gene>
<protein>
    <recommendedName>
        <fullName evidence="3">Phosphatase</fullName>
    </recommendedName>
</protein>
<reference evidence="1" key="1">
    <citation type="submission" date="2023-06" db="EMBL/GenBank/DDBJ databases">
        <title>Comparative genomics of Bacillaceae isolates and their secondary metabolite potential.</title>
        <authorList>
            <person name="Song L."/>
            <person name="Nielsen L.J."/>
            <person name="Mohite O."/>
            <person name="Xu X."/>
            <person name="Weber T."/>
            <person name="Kovacs A.T."/>
        </authorList>
    </citation>
    <scope>NUCLEOTIDE SEQUENCE</scope>
    <source>
        <strain evidence="1">D8_B_37</strain>
    </source>
</reference>
<name>A0AAW7IFL8_9BACI</name>
<dbReference type="Proteomes" id="UP001234602">
    <property type="component" value="Unassembled WGS sequence"/>
</dbReference>
<comment type="caution">
    <text evidence="1">The sequence shown here is derived from an EMBL/GenBank/DDBJ whole genome shotgun (WGS) entry which is preliminary data.</text>
</comment>
<sequence length="45" mass="4833">MKKILVSGFSILLALALVLQFDSGVKLAVDDLPAINDLPNQHEKG</sequence>
<evidence type="ECO:0000313" key="2">
    <source>
        <dbReference type="Proteomes" id="UP001234602"/>
    </source>
</evidence>
<dbReference type="AlphaFoldDB" id="A0AAW7IFL8"/>
<dbReference type="EMBL" id="JAUCEY010000008">
    <property type="protein sequence ID" value="MDM5452274.1"/>
    <property type="molecule type" value="Genomic_DNA"/>
</dbReference>
<organism evidence="1 2">
    <name type="scientific">Peribacillus simplex</name>
    <dbReference type="NCBI Taxonomy" id="1478"/>
    <lineage>
        <taxon>Bacteria</taxon>
        <taxon>Bacillati</taxon>
        <taxon>Bacillota</taxon>
        <taxon>Bacilli</taxon>
        <taxon>Bacillales</taxon>
        <taxon>Bacillaceae</taxon>
        <taxon>Peribacillus</taxon>
    </lineage>
</organism>